<dbReference type="SUPFAM" id="SSF47616">
    <property type="entry name" value="GST C-terminal domain-like"/>
    <property type="match status" value="1"/>
</dbReference>
<dbReference type="Pfam" id="PF14497">
    <property type="entry name" value="GST_C_3"/>
    <property type="match status" value="1"/>
</dbReference>
<dbReference type="Gene3D" id="3.40.30.10">
    <property type="entry name" value="Glutaredoxin"/>
    <property type="match status" value="1"/>
</dbReference>
<gene>
    <name evidence="3" type="ORF">PhCBS80983_g04239</name>
</gene>
<dbReference type="CDD" id="cd03039">
    <property type="entry name" value="GST_N_Sigma_like"/>
    <property type="match status" value="1"/>
</dbReference>
<dbReference type="CDD" id="cd20272">
    <property type="entry name" value="Complex1_LYR_MIEF1-MP"/>
    <property type="match status" value="1"/>
</dbReference>
<dbReference type="FunFam" id="3.40.30.10:FF:000035">
    <property type="entry name" value="hematopoietic prostaglandin D synthase"/>
    <property type="match status" value="1"/>
</dbReference>
<dbReference type="STRING" id="109895.A0A507DZ66"/>
<dbReference type="InterPro" id="IPR040079">
    <property type="entry name" value="Glutathione_S-Trfase"/>
</dbReference>
<organism evidence="3 4">
    <name type="scientific">Powellomyces hirtus</name>
    <dbReference type="NCBI Taxonomy" id="109895"/>
    <lineage>
        <taxon>Eukaryota</taxon>
        <taxon>Fungi</taxon>
        <taxon>Fungi incertae sedis</taxon>
        <taxon>Chytridiomycota</taxon>
        <taxon>Chytridiomycota incertae sedis</taxon>
        <taxon>Chytridiomycetes</taxon>
        <taxon>Spizellomycetales</taxon>
        <taxon>Powellomycetaceae</taxon>
        <taxon>Powellomyces</taxon>
    </lineage>
</organism>
<dbReference type="SUPFAM" id="SSF52833">
    <property type="entry name" value="Thioredoxin-like"/>
    <property type="match status" value="1"/>
</dbReference>
<accession>A0A507DZ66</accession>
<dbReference type="SFLD" id="SFLDG00363">
    <property type="entry name" value="AMPS_(cytGST):_Alpha-__Mu-__Pi"/>
    <property type="match status" value="1"/>
</dbReference>
<evidence type="ECO:0000313" key="4">
    <source>
        <dbReference type="Proteomes" id="UP000318582"/>
    </source>
</evidence>
<feature type="region of interest" description="Disordered" evidence="1">
    <location>
        <begin position="186"/>
        <end position="218"/>
    </location>
</feature>
<comment type="caution">
    <text evidence="3">The sequence shown here is derived from an EMBL/GenBank/DDBJ whole genome shotgun (WGS) entry which is preliminary data.</text>
</comment>
<keyword evidence="4" id="KW-1185">Reference proteome</keyword>
<feature type="domain" description="GST N-terminal" evidence="2">
    <location>
        <begin position="3"/>
        <end position="80"/>
    </location>
</feature>
<sequence length="342" mass="38376">MAPTLKLTYFDMKGRGEPIRLALAVAGLAFDDHRFARDQWAAIKPTTPFGQVPVLEIDGKPITQTTAIMRYIGKIAPKSGLYPEDAWSALKVDEYISASEDIAQLMRPSFYEQDQEKKIAMRKALAAPEGDLTRNLKNLEKAISVTAGDFCVGNTLTIADILLYGQFAAEVRECIEREPAAEADAAAEAFGAAEGAERKEGRALERGAEEEEEEAARANDRNARGMLLHIMGGEGECRRTPLRYCDVVVLVNSRALDDTSQILSIRFHRYDMSLSIDRTQVLRLYRRLLASSRALKYTDKDYYRLRVREAFRANQDVADPTKQQRLFKRGTFILENEMGGLL</sequence>
<dbReference type="Pfam" id="PF05347">
    <property type="entry name" value="Complex1_LYR"/>
    <property type="match status" value="1"/>
</dbReference>
<dbReference type="InterPro" id="IPR036282">
    <property type="entry name" value="Glutathione-S-Trfase_C_sf"/>
</dbReference>
<dbReference type="SFLD" id="SFLDS00019">
    <property type="entry name" value="Glutathione_Transferase_(cytos"/>
    <property type="match status" value="1"/>
</dbReference>
<dbReference type="GO" id="GO:0004364">
    <property type="term" value="F:glutathione transferase activity"/>
    <property type="evidence" value="ECO:0007669"/>
    <property type="project" value="TreeGrafter"/>
</dbReference>
<dbReference type="Proteomes" id="UP000318582">
    <property type="component" value="Unassembled WGS sequence"/>
</dbReference>
<dbReference type="PANTHER" id="PTHR11571">
    <property type="entry name" value="GLUTATHIONE S-TRANSFERASE"/>
    <property type="match status" value="1"/>
</dbReference>
<dbReference type="InterPro" id="IPR036249">
    <property type="entry name" value="Thioredoxin-like_sf"/>
</dbReference>
<dbReference type="InterPro" id="IPR004045">
    <property type="entry name" value="Glutathione_S-Trfase_N"/>
</dbReference>
<dbReference type="PROSITE" id="PS50404">
    <property type="entry name" value="GST_NTER"/>
    <property type="match status" value="1"/>
</dbReference>
<dbReference type="EMBL" id="QEAQ01000064">
    <property type="protein sequence ID" value="TPX56846.1"/>
    <property type="molecule type" value="Genomic_DNA"/>
</dbReference>
<dbReference type="InterPro" id="IPR050213">
    <property type="entry name" value="GST_superfamily"/>
</dbReference>
<dbReference type="AlphaFoldDB" id="A0A507DZ66"/>
<dbReference type="InterPro" id="IPR004046">
    <property type="entry name" value="GST_C"/>
</dbReference>
<name>A0A507DZ66_9FUNG</name>
<dbReference type="SFLD" id="SFLDG01205">
    <property type="entry name" value="AMPS.1"/>
    <property type="match status" value="1"/>
</dbReference>
<dbReference type="Gene3D" id="1.20.1050.10">
    <property type="match status" value="1"/>
</dbReference>
<evidence type="ECO:0000313" key="3">
    <source>
        <dbReference type="EMBL" id="TPX56846.1"/>
    </source>
</evidence>
<protein>
    <recommendedName>
        <fullName evidence="2">GST N-terminal domain-containing protein</fullName>
    </recommendedName>
</protein>
<proteinExistence type="predicted"/>
<evidence type="ECO:0000259" key="2">
    <source>
        <dbReference type="PROSITE" id="PS50404"/>
    </source>
</evidence>
<dbReference type="PANTHER" id="PTHR11571:SF252">
    <property type="entry name" value="GLUTATHIONE S-TRANSFERASE"/>
    <property type="match status" value="1"/>
</dbReference>
<evidence type="ECO:0000256" key="1">
    <source>
        <dbReference type="SAM" id="MobiDB-lite"/>
    </source>
</evidence>
<dbReference type="Pfam" id="PF02798">
    <property type="entry name" value="GST_N"/>
    <property type="match status" value="1"/>
</dbReference>
<dbReference type="InterPro" id="IPR008011">
    <property type="entry name" value="Complex1_LYR_dom"/>
</dbReference>
<dbReference type="GO" id="GO:0006749">
    <property type="term" value="P:glutathione metabolic process"/>
    <property type="evidence" value="ECO:0007669"/>
    <property type="project" value="TreeGrafter"/>
</dbReference>
<dbReference type="InterPro" id="IPR045300">
    <property type="entry name" value="Complex1_LYR_MIEF1-MP"/>
</dbReference>
<reference evidence="3 4" key="1">
    <citation type="journal article" date="2019" name="Sci. Rep.">
        <title>Comparative genomics of chytrid fungi reveal insights into the obligate biotrophic and pathogenic lifestyle of Synchytrium endobioticum.</title>
        <authorList>
            <person name="van de Vossenberg B.T.L.H."/>
            <person name="Warris S."/>
            <person name="Nguyen H.D.T."/>
            <person name="van Gent-Pelzer M.P.E."/>
            <person name="Joly D.L."/>
            <person name="van de Geest H.C."/>
            <person name="Bonants P.J.M."/>
            <person name="Smith D.S."/>
            <person name="Levesque C.A."/>
            <person name="van der Lee T.A.J."/>
        </authorList>
    </citation>
    <scope>NUCLEOTIDE SEQUENCE [LARGE SCALE GENOMIC DNA]</scope>
    <source>
        <strain evidence="3 4">CBS 809.83</strain>
    </source>
</reference>
<feature type="compositionally biased region" description="Basic and acidic residues" evidence="1">
    <location>
        <begin position="195"/>
        <end position="207"/>
    </location>
</feature>